<accession>A0AB74U5A3</accession>
<dbReference type="EMBL" id="CP159578">
    <property type="protein sequence ID" value="XCJ78402.1"/>
    <property type="molecule type" value="Genomic_DNA"/>
</dbReference>
<protein>
    <submittedName>
        <fullName evidence="1">Uncharacterized protein</fullName>
    </submittedName>
</protein>
<proteinExistence type="predicted"/>
<dbReference type="RefSeq" id="WP_353979404.1">
    <property type="nucleotide sequence ID" value="NZ_CP159578.1"/>
</dbReference>
<organism evidence="1">
    <name type="scientific">Salinicola endophyticus</name>
    <dbReference type="NCBI Taxonomy" id="1949083"/>
    <lineage>
        <taxon>Bacteria</taxon>
        <taxon>Pseudomonadati</taxon>
        <taxon>Pseudomonadota</taxon>
        <taxon>Gammaproteobacteria</taxon>
        <taxon>Oceanospirillales</taxon>
        <taxon>Halomonadaceae</taxon>
        <taxon>Salinicola</taxon>
    </lineage>
</organism>
<name>A0AB74U5A3_9GAMM</name>
<dbReference type="AlphaFoldDB" id="A0AB74U5A3"/>
<evidence type="ECO:0000313" key="1">
    <source>
        <dbReference type="EMBL" id="XCJ78402.1"/>
    </source>
</evidence>
<sequence>MIARFELNTGTTIATLNVAHLPKPKETISLDRKRYKVIQVISAIDGVDNSVVVLRDPKAPRKTPMVV</sequence>
<gene>
    <name evidence="1" type="ORF">ABV408_13280</name>
</gene>
<reference evidence="1" key="1">
    <citation type="submission" date="2024-06" db="EMBL/GenBank/DDBJ databases">
        <title>Complete genome of Salinicola endophyticus HNIBRBA4755.</title>
        <authorList>
            <person name="Shin S.Y."/>
            <person name="Kang H."/>
            <person name="Song J."/>
        </authorList>
    </citation>
    <scope>NUCLEOTIDE SEQUENCE</scope>
    <source>
        <strain evidence="1">HNIBRBA4755</strain>
    </source>
</reference>